<feature type="compositionally biased region" description="Polar residues" evidence="1">
    <location>
        <begin position="1"/>
        <end position="10"/>
    </location>
</feature>
<dbReference type="AlphaFoldDB" id="A0AAV2K2D4"/>
<evidence type="ECO:0000256" key="1">
    <source>
        <dbReference type="SAM" id="MobiDB-lite"/>
    </source>
</evidence>
<evidence type="ECO:0000313" key="3">
    <source>
        <dbReference type="Proteomes" id="UP001497482"/>
    </source>
</evidence>
<dbReference type="EMBL" id="OZ035837">
    <property type="protein sequence ID" value="CAL1581619.1"/>
    <property type="molecule type" value="Genomic_DNA"/>
</dbReference>
<dbReference type="Proteomes" id="UP001497482">
    <property type="component" value="Chromosome 15"/>
</dbReference>
<reference evidence="2 3" key="1">
    <citation type="submission" date="2024-04" db="EMBL/GenBank/DDBJ databases">
        <authorList>
            <person name="Waldvogel A.-M."/>
            <person name="Schoenle A."/>
        </authorList>
    </citation>
    <scope>NUCLEOTIDE SEQUENCE [LARGE SCALE GENOMIC DNA]</scope>
</reference>
<organism evidence="2 3">
    <name type="scientific">Knipowitschia caucasica</name>
    <name type="common">Caucasian dwarf goby</name>
    <name type="synonym">Pomatoschistus caucasicus</name>
    <dbReference type="NCBI Taxonomy" id="637954"/>
    <lineage>
        <taxon>Eukaryota</taxon>
        <taxon>Metazoa</taxon>
        <taxon>Chordata</taxon>
        <taxon>Craniata</taxon>
        <taxon>Vertebrata</taxon>
        <taxon>Euteleostomi</taxon>
        <taxon>Actinopterygii</taxon>
        <taxon>Neopterygii</taxon>
        <taxon>Teleostei</taxon>
        <taxon>Neoteleostei</taxon>
        <taxon>Acanthomorphata</taxon>
        <taxon>Gobiaria</taxon>
        <taxon>Gobiiformes</taxon>
        <taxon>Gobioidei</taxon>
        <taxon>Gobiidae</taxon>
        <taxon>Gobiinae</taxon>
        <taxon>Knipowitschia</taxon>
    </lineage>
</organism>
<feature type="compositionally biased region" description="Polar residues" evidence="1">
    <location>
        <begin position="226"/>
        <end position="236"/>
    </location>
</feature>
<feature type="region of interest" description="Disordered" evidence="1">
    <location>
        <begin position="155"/>
        <end position="264"/>
    </location>
</feature>
<proteinExistence type="predicted"/>
<evidence type="ECO:0000313" key="2">
    <source>
        <dbReference type="EMBL" id="CAL1581619.1"/>
    </source>
</evidence>
<feature type="compositionally biased region" description="Basic and acidic residues" evidence="1">
    <location>
        <begin position="30"/>
        <end position="47"/>
    </location>
</feature>
<feature type="compositionally biased region" description="Polar residues" evidence="1">
    <location>
        <begin position="203"/>
        <end position="218"/>
    </location>
</feature>
<accession>A0AAV2K2D4</accession>
<gene>
    <name evidence="2" type="ORF">KC01_LOCUS12365</name>
</gene>
<feature type="region of interest" description="Disordered" evidence="1">
    <location>
        <begin position="1"/>
        <end position="47"/>
    </location>
</feature>
<sequence length="399" mass="42643">MRPSSLQLLTAASPRDRPGRPRHTSQPSRLETETGPHRTRMETETGPRHTRVETGVAKMNSVEVLDQASLSVTMATNRRAVLRMANGCTAGVPTVVTNRLMVGGGITNPAGPKEEEEEACSSSAGVASQSTVALNFLWSPDDRQPLLHREVPPAGALLSAPNTNNNNSNHQSCRCSSEGGPGLRPALDPDPAYVPASQARPVHSQQGTCTKTPQSSNQHLEHTEVTSEGLNLTAASSDPALSRSAAPVPDSDRDLPLSSAPALVQDPQTLAQRFADAADGHWCRDTDRSRYVSLGLRSAPDGDHRLPRPCSLDLSSSSALDGIDQSDSGLSVAGEKIRRRVKTPYTVKKWRPASWAPPSDQHPDLQLLTSAFPTMVQSRSSTAALVQRDTSKPDGITSF</sequence>
<protein>
    <submittedName>
        <fullName evidence="2">Uncharacterized protein</fullName>
    </submittedName>
</protein>
<name>A0AAV2K2D4_KNICA</name>
<keyword evidence="3" id="KW-1185">Reference proteome</keyword>